<dbReference type="AlphaFoldDB" id="A0A383WC07"/>
<accession>A0A383WC07</accession>
<name>A0A383WC07_TETOB</name>
<evidence type="ECO:0000256" key="1">
    <source>
        <dbReference type="SAM" id="MobiDB-lite"/>
    </source>
</evidence>
<dbReference type="EMBL" id="FNXT01001219">
    <property type="protein sequence ID" value="SZX74722.1"/>
    <property type="molecule type" value="Genomic_DNA"/>
</dbReference>
<gene>
    <name evidence="2" type="ORF">BQ4739_LOCUS15040</name>
</gene>
<organism evidence="2 3">
    <name type="scientific">Tetradesmus obliquus</name>
    <name type="common">Green alga</name>
    <name type="synonym">Acutodesmus obliquus</name>
    <dbReference type="NCBI Taxonomy" id="3088"/>
    <lineage>
        <taxon>Eukaryota</taxon>
        <taxon>Viridiplantae</taxon>
        <taxon>Chlorophyta</taxon>
        <taxon>core chlorophytes</taxon>
        <taxon>Chlorophyceae</taxon>
        <taxon>CS clade</taxon>
        <taxon>Sphaeropleales</taxon>
        <taxon>Scenedesmaceae</taxon>
        <taxon>Tetradesmus</taxon>
    </lineage>
</organism>
<reference evidence="2 3" key="1">
    <citation type="submission" date="2016-10" db="EMBL/GenBank/DDBJ databases">
        <authorList>
            <person name="Cai Z."/>
        </authorList>
    </citation>
    <scope>NUCLEOTIDE SEQUENCE [LARGE SCALE GENOMIC DNA]</scope>
</reference>
<evidence type="ECO:0000313" key="3">
    <source>
        <dbReference type="Proteomes" id="UP000256970"/>
    </source>
</evidence>
<keyword evidence="3" id="KW-1185">Reference proteome</keyword>
<proteinExistence type="predicted"/>
<dbReference type="Proteomes" id="UP000256970">
    <property type="component" value="Unassembled WGS sequence"/>
</dbReference>
<protein>
    <submittedName>
        <fullName evidence="2">Uncharacterized protein</fullName>
    </submittedName>
</protein>
<evidence type="ECO:0000313" key="2">
    <source>
        <dbReference type="EMBL" id="SZX74722.1"/>
    </source>
</evidence>
<sequence length="199" mass="22269">MSQQQQQQRQMRPQQQLFPQQHQLVPTQQQLQLQLQQQLLQQQQMQQLLQQQQVQQQQDRQTALLLAAAADEARRLSIQPKQGPMLLPQGLQHAEVHMQMPEHPWQPVAVPAPGSSSSGSSSSSTAAEFRPYTQLAFHNHEAGKTTWFKKHQGAKYTVRLPQQFAGQFRQLPAAPTSLGLKAGLTLSVCLGLKGSGWCG</sequence>
<feature type="region of interest" description="Disordered" evidence="1">
    <location>
        <begin position="1"/>
        <end position="21"/>
    </location>
</feature>